<dbReference type="AlphaFoldDB" id="A0ABD1AW79"/>
<gene>
    <name evidence="1" type="ORF">V5N11_035810</name>
</gene>
<organism evidence="1 2">
    <name type="scientific">Cardamine amara subsp. amara</name>
    <dbReference type="NCBI Taxonomy" id="228776"/>
    <lineage>
        <taxon>Eukaryota</taxon>
        <taxon>Viridiplantae</taxon>
        <taxon>Streptophyta</taxon>
        <taxon>Embryophyta</taxon>
        <taxon>Tracheophyta</taxon>
        <taxon>Spermatophyta</taxon>
        <taxon>Magnoliopsida</taxon>
        <taxon>eudicotyledons</taxon>
        <taxon>Gunneridae</taxon>
        <taxon>Pentapetalae</taxon>
        <taxon>rosids</taxon>
        <taxon>malvids</taxon>
        <taxon>Brassicales</taxon>
        <taxon>Brassicaceae</taxon>
        <taxon>Cardamineae</taxon>
        <taxon>Cardamine</taxon>
    </lineage>
</organism>
<accession>A0ABD1AW79</accession>
<reference evidence="1 2" key="1">
    <citation type="submission" date="2024-04" db="EMBL/GenBank/DDBJ databases">
        <title>Genome assembly C_amara_ONT_v2.</title>
        <authorList>
            <person name="Yant L."/>
            <person name="Moore C."/>
            <person name="Slenker M."/>
        </authorList>
    </citation>
    <scope>NUCLEOTIDE SEQUENCE [LARGE SCALE GENOMIC DNA]</scope>
    <source>
        <tissue evidence="1">Leaf</tissue>
    </source>
</reference>
<name>A0ABD1AW79_CARAN</name>
<sequence length="210" mass="23392">MTYKLSSIVGISALLNLKVLKLRFSGVGTNPSTVEELLGLEHLEILTIGISCDSGFDQFLSSHKLMCCTQAVKIDDLQLESSDIWGLASMEKVRELTLNDCTISEIKKDITSIRSETISPLHNPTNACFLTLSKIHLSFCKCGKELTWLIFAPNLTSLKVFFADEVEEIINKEKALVGEESGIVPFQKLEVLDLMFLPKLRDLCHFLVLA</sequence>
<protein>
    <submittedName>
        <fullName evidence="1">Disease resistance protein</fullName>
    </submittedName>
</protein>
<dbReference type="Proteomes" id="UP001558713">
    <property type="component" value="Unassembled WGS sequence"/>
</dbReference>
<evidence type="ECO:0000313" key="1">
    <source>
        <dbReference type="EMBL" id="KAL1211010.1"/>
    </source>
</evidence>
<proteinExistence type="predicted"/>
<dbReference type="EMBL" id="JBANAX010000385">
    <property type="protein sequence ID" value="KAL1211010.1"/>
    <property type="molecule type" value="Genomic_DNA"/>
</dbReference>
<dbReference type="Gene3D" id="3.80.10.10">
    <property type="entry name" value="Ribonuclease Inhibitor"/>
    <property type="match status" value="1"/>
</dbReference>
<evidence type="ECO:0000313" key="2">
    <source>
        <dbReference type="Proteomes" id="UP001558713"/>
    </source>
</evidence>
<comment type="caution">
    <text evidence="1">The sequence shown here is derived from an EMBL/GenBank/DDBJ whole genome shotgun (WGS) entry which is preliminary data.</text>
</comment>
<dbReference type="SUPFAM" id="SSF52058">
    <property type="entry name" value="L domain-like"/>
    <property type="match status" value="1"/>
</dbReference>
<dbReference type="InterPro" id="IPR032675">
    <property type="entry name" value="LRR_dom_sf"/>
</dbReference>
<keyword evidence="2" id="KW-1185">Reference proteome</keyword>